<dbReference type="PANTHER" id="PTHR42883">
    <property type="entry name" value="GLUCOSE-1-PHOSPHATE THYMIDYLTRANSFERASE"/>
    <property type="match status" value="1"/>
</dbReference>
<dbReference type="AlphaFoldDB" id="A0A178MM53"/>
<dbReference type="NCBIfam" id="TIGR01208">
    <property type="entry name" value="rmlA_long"/>
    <property type="match status" value="1"/>
</dbReference>
<dbReference type="Pfam" id="PF00483">
    <property type="entry name" value="NTP_transferase"/>
    <property type="match status" value="1"/>
</dbReference>
<dbReference type="InterPro" id="IPR029044">
    <property type="entry name" value="Nucleotide-diphossugar_trans"/>
</dbReference>
<organism evidence="2 3">
    <name type="scientific">Chloroflexus islandicus</name>
    <dbReference type="NCBI Taxonomy" id="1707952"/>
    <lineage>
        <taxon>Bacteria</taxon>
        <taxon>Bacillati</taxon>
        <taxon>Chloroflexota</taxon>
        <taxon>Chloroflexia</taxon>
        <taxon>Chloroflexales</taxon>
        <taxon>Chloroflexineae</taxon>
        <taxon>Chloroflexaceae</taxon>
        <taxon>Chloroflexus</taxon>
    </lineage>
</organism>
<keyword evidence="3" id="KW-1185">Reference proteome</keyword>
<dbReference type="PANTHER" id="PTHR42883:SF2">
    <property type="entry name" value="THYMIDYLYLTRANSFERASE"/>
    <property type="match status" value="1"/>
</dbReference>
<proteinExistence type="predicted"/>
<evidence type="ECO:0000313" key="3">
    <source>
        <dbReference type="Proteomes" id="UP000078287"/>
    </source>
</evidence>
<accession>A0A178MM53</accession>
<evidence type="ECO:0000259" key="1">
    <source>
        <dbReference type="Pfam" id="PF00483"/>
    </source>
</evidence>
<feature type="domain" description="Nucleotidyl transferase" evidence="1">
    <location>
        <begin position="2"/>
        <end position="236"/>
    </location>
</feature>
<dbReference type="SUPFAM" id="SSF51161">
    <property type="entry name" value="Trimeric LpxA-like enzymes"/>
    <property type="match status" value="1"/>
</dbReference>
<dbReference type="EMBL" id="LWQS01000011">
    <property type="protein sequence ID" value="OAN49749.1"/>
    <property type="molecule type" value="Genomic_DNA"/>
</dbReference>
<evidence type="ECO:0000313" key="2">
    <source>
        <dbReference type="EMBL" id="OAN49749.1"/>
    </source>
</evidence>
<dbReference type="RefSeq" id="WP_066782513.1">
    <property type="nucleotide sequence ID" value="NZ_LWQS01000011.1"/>
</dbReference>
<dbReference type="Gene3D" id="3.90.550.10">
    <property type="entry name" value="Spore Coat Polysaccharide Biosynthesis Protein SpsA, Chain A"/>
    <property type="match status" value="1"/>
</dbReference>
<dbReference type="CDD" id="cd04189">
    <property type="entry name" value="G1P_TT_long"/>
    <property type="match status" value="1"/>
</dbReference>
<protein>
    <submittedName>
        <fullName evidence="2">Glucose-1-phosphate thymidylyltransferase</fullName>
    </submittedName>
</protein>
<reference evidence="2 3" key="1">
    <citation type="submission" date="2016-04" db="EMBL/GenBank/DDBJ databases">
        <title>Chloroflexus islandicus sp. nov., a thermophilic filamentous anoxygenic phototrophic bacterium from geyser Strokkur (Iceland).</title>
        <authorList>
            <person name="Gaisin V.A."/>
            <person name="Kalashnikov A.M."/>
            <person name="Sukhacheva M.V."/>
            <person name="Grouzdev D.S."/>
            <person name="Ivanov T.M."/>
            <person name="Kuznetsov B."/>
            <person name="Gorlenko V.M."/>
        </authorList>
    </citation>
    <scope>NUCLEOTIDE SEQUENCE [LARGE SCALE GENOMIC DNA]</scope>
    <source>
        <strain evidence="3">isl-2</strain>
    </source>
</reference>
<dbReference type="GO" id="GO:0016740">
    <property type="term" value="F:transferase activity"/>
    <property type="evidence" value="ECO:0007669"/>
    <property type="project" value="UniProtKB-KW"/>
</dbReference>
<dbReference type="OrthoDB" id="9803871at2"/>
<dbReference type="InterPro" id="IPR005835">
    <property type="entry name" value="NTP_transferase_dom"/>
</dbReference>
<dbReference type="SUPFAM" id="SSF53448">
    <property type="entry name" value="Nucleotide-diphospho-sugar transferases"/>
    <property type="match status" value="1"/>
</dbReference>
<sequence length="355" mass="39410">MKGLVLSGGKGTRLRPITYTSAKQLVPVANKPVLFRVIEAIRDAGITDIGIVIGDTGDEIRAAVGNGRRWGVKITYIPQEAPLGLAHAVKISRDFLGDDRFVMFLGDNCIQGGISPLIEQFGRSDYNAQIVLKKVADPRSFGVAELDDDGRVIRLVEKPREPKSDLALVGIYMFDHHVFEAVEAIRPSARGELEITDAIQWLVSNGYHVYPYVHEGWWIDTGKKDDMLEANRLVLEEMEPSVQGYVDRDSQLIGKVIIEPGAEIINSTIRGPAIIGEHTRIVNAYVGPFTSIYHHCHIEECEIEHSIVLEYCTIRGLPHRLEDSLIGRNVEIGRSPLRPKAYRLMLGDNSSVGVL</sequence>
<name>A0A178MM53_9CHLR</name>
<dbReference type="Gene3D" id="2.160.10.10">
    <property type="entry name" value="Hexapeptide repeat proteins"/>
    <property type="match status" value="1"/>
</dbReference>
<gene>
    <name evidence="2" type="ORF">A6A03_06740</name>
</gene>
<dbReference type="Proteomes" id="UP000078287">
    <property type="component" value="Unassembled WGS sequence"/>
</dbReference>
<dbReference type="InterPro" id="IPR005908">
    <property type="entry name" value="G1P_thy_trans_l"/>
</dbReference>
<keyword evidence="2" id="KW-0808">Transferase</keyword>
<comment type="caution">
    <text evidence="2">The sequence shown here is derived from an EMBL/GenBank/DDBJ whole genome shotgun (WGS) entry which is preliminary data.</text>
</comment>
<dbReference type="STRING" id="1707952.A6A03_06740"/>
<dbReference type="InterPro" id="IPR011004">
    <property type="entry name" value="Trimer_LpxA-like_sf"/>
</dbReference>